<protein>
    <submittedName>
        <fullName evidence="2">NAD(P)H-binding protein</fullName>
    </submittedName>
    <submittedName>
        <fullName evidence="3">Uncharacterized protein YbjT (DUF2867 family)</fullName>
    </submittedName>
</protein>
<keyword evidence="4" id="KW-1185">Reference proteome</keyword>
<accession>A0A8E2B228</accession>
<dbReference type="AlphaFoldDB" id="A0A2N3WI53"/>
<reference evidence="3 4" key="1">
    <citation type="submission" date="2017-12" db="EMBL/GenBank/DDBJ databases">
        <title>Sequencing the genomes of 1000 Actinobacteria strains.</title>
        <authorList>
            <person name="Klenk H.-P."/>
        </authorList>
    </citation>
    <scope>NUCLEOTIDE SEQUENCE [LARGE SCALE GENOMIC DNA]</scope>
    <source>
        <strain evidence="3 4">DSM 45165</strain>
    </source>
</reference>
<dbReference type="InterPro" id="IPR016040">
    <property type="entry name" value="NAD(P)-bd_dom"/>
</dbReference>
<evidence type="ECO:0000313" key="3">
    <source>
        <dbReference type="EMBL" id="PKV93550.1"/>
    </source>
</evidence>
<dbReference type="InterPro" id="IPR051207">
    <property type="entry name" value="ComplexI_NDUFA9_subunit"/>
</dbReference>
<dbReference type="RefSeq" id="WP_101437166.1">
    <property type="nucleotide sequence ID" value="NZ_JACJHR010000010.1"/>
</dbReference>
<gene>
    <name evidence="3" type="ORF">ATK30_4401</name>
    <name evidence="2" type="ORF">H5411_09965</name>
</gene>
<dbReference type="PANTHER" id="PTHR12126">
    <property type="entry name" value="NADH-UBIQUINONE OXIDOREDUCTASE 39 KDA SUBUNIT-RELATED"/>
    <property type="match status" value="1"/>
</dbReference>
<organism evidence="3 4">
    <name type="scientific">Amycolatopsis echigonensis</name>
    <dbReference type="NCBI Taxonomy" id="2576905"/>
    <lineage>
        <taxon>Bacteria</taxon>
        <taxon>Bacillati</taxon>
        <taxon>Actinomycetota</taxon>
        <taxon>Actinomycetes</taxon>
        <taxon>Pseudonocardiales</taxon>
        <taxon>Pseudonocardiaceae</taxon>
        <taxon>Amycolatopsis</taxon>
    </lineage>
</organism>
<proteinExistence type="predicted"/>
<dbReference type="Proteomes" id="UP000550260">
    <property type="component" value="Unassembled WGS sequence"/>
</dbReference>
<reference evidence="2 5" key="2">
    <citation type="submission" date="2020-08" db="EMBL/GenBank/DDBJ databases">
        <title>Amycolatopsis echigonensis JCM 21831.</title>
        <authorList>
            <person name="Tedsree N."/>
            <person name="Kuncharoen N."/>
            <person name="Likhitwitayawuid K."/>
            <person name="Tanasupawat S."/>
        </authorList>
    </citation>
    <scope>NUCLEOTIDE SEQUENCE [LARGE SCALE GENOMIC DNA]</scope>
    <source>
        <strain evidence="2 5">JCM 21831</strain>
    </source>
</reference>
<dbReference type="Pfam" id="PF13460">
    <property type="entry name" value="NAD_binding_10"/>
    <property type="match status" value="1"/>
</dbReference>
<dbReference type="Proteomes" id="UP000233750">
    <property type="component" value="Unassembled WGS sequence"/>
</dbReference>
<name>A0A2N3WI53_9PSEU</name>
<dbReference type="OrthoDB" id="9771302at2"/>
<sequence length="244" mass="25672">MTTILVTGGTGTLGKLVVPALGDAKVRVLSRKANGPDRFACDLMTGEGLAPAVDGADVVVHLAGGPRGDDVATANLVRAAERAGVGHLVFISVIAADAMPLGYFRRKHEAEKLLTAADVPSTILRAAQFHGLCLNAVRTVAKLPVVPVPAINFQPVDAREVAERIARLALGAPAGRVRDLAGPKVYGMGELVDKYVRASGRRRLKMPMRVPGAAGKVYRANGNLNLDADTGTRTFEDYLAEQFG</sequence>
<dbReference type="PANTHER" id="PTHR12126:SF11">
    <property type="entry name" value="NADH DEHYDROGENASE [UBIQUINONE] 1 ALPHA SUBCOMPLEX SUBUNIT 9, MITOCHONDRIAL"/>
    <property type="match status" value="1"/>
</dbReference>
<dbReference type="GO" id="GO:0044877">
    <property type="term" value="F:protein-containing complex binding"/>
    <property type="evidence" value="ECO:0007669"/>
    <property type="project" value="TreeGrafter"/>
</dbReference>
<evidence type="ECO:0000259" key="1">
    <source>
        <dbReference type="Pfam" id="PF13460"/>
    </source>
</evidence>
<dbReference type="Gene3D" id="3.40.50.720">
    <property type="entry name" value="NAD(P)-binding Rossmann-like Domain"/>
    <property type="match status" value="1"/>
</dbReference>
<dbReference type="SUPFAM" id="SSF51735">
    <property type="entry name" value="NAD(P)-binding Rossmann-fold domains"/>
    <property type="match status" value="1"/>
</dbReference>
<evidence type="ECO:0000313" key="2">
    <source>
        <dbReference type="EMBL" id="MBB2499455.1"/>
    </source>
</evidence>
<evidence type="ECO:0000313" key="5">
    <source>
        <dbReference type="Proteomes" id="UP000550260"/>
    </source>
</evidence>
<comment type="caution">
    <text evidence="3">The sequence shown here is derived from an EMBL/GenBank/DDBJ whole genome shotgun (WGS) entry which is preliminary data.</text>
</comment>
<accession>A0A2N3WI53</accession>
<evidence type="ECO:0000313" key="4">
    <source>
        <dbReference type="Proteomes" id="UP000233750"/>
    </source>
</evidence>
<dbReference type="InterPro" id="IPR036291">
    <property type="entry name" value="NAD(P)-bd_dom_sf"/>
</dbReference>
<dbReference type="EMBL" id="PJMY01000003">
    <property type="protein sequence ID" value="PKV93550.1"/>
    <property type="molecule type" value="Genomic_DNA"/>
</dbReference>
<dbReference type="EMBL" id="JACJHR010000010">
    <property type="protein sequence ID" value="MBB2499455.1"/>
    <property type="molecule type" value="Genomic_DNA"/>
</dbReference>
<feature type="domain" description="NAD(P)-binding" evidence="1">
    <location>
        <begin position="8"/>
        <end position="129"/>
    </location>
</feature>